<reference evidence="1" key="1">
    <citation type="submission" date="2021-02" db="EMBL/GenBank/DDBJ databases">
        <authorList>
            <person name="Dougan E. K."/>
            <person name="Rhodes N."/>
            <person name="Thang M."/>
            <person name="Chan C."/>
        </authorList>
    </citation>
    <scope>NUCLEOTIDE SEQUENCE</scope>
</reference>
<gene>
    <name evidence="1" type="ORF">SPIL2461_LOCUS6130</name>
</gene>
<feature type="non-terminal residue" evidence="1">
    <location>
        <position position="1"/>
    </location>
</feature>
<sequence length="51" mass="5738">SCQLQTPELRSIRRIPDHQRSGHAALRMAGLGTPGLQSCFDSVLRLHDVRR</sequence>
<feature type="non-terminal residue" evidence="1">
    <location>
        <position position="51"/>
    </location>
</feature>
<name>A0A812N7J4_SYMPI</name>
<proteinExistence type="predicted"/>
<dbReference type="Proteomes" id="UP000649617">
    <property type="component" value="Unassembled WGS sequence"/>
</dbReference>
<evidence type="ECO:0000313" key="2">
    <source>
        <dbReference type="Proteomes" id="UP000649617"/>
    </source>
</evidence>
<keyword evidence="2" id="KW-1185">Reference proteome</keyword>
<dbReference type="AlphaFoldDB" id="A0A812N7J4"/>
<protein>
    <submittedName>
        <fullName evidence="1">Uncharacterized protein</fullName>
    </submittedName>
</protein>
<accession>A0A812N7J4</accession>
<dbReference type="EMBL" id="CAJNIZ010009036">
    <property type="protein sequence ID" value="CAE7275216.1"/>
    <property type="molecule type" value="Genomic_DNA"/>
</dbReference>
<evidence type="ECO:0000313" key="1">
    <source>
        <dbReference type="EMBL" id="CAE7275216.1"/>
    </source>
</evidence>
<organism evidence="1 2">
    <name type="scientific">Symbiodinium pilosum</name>
    <name type="common">Dinoflagellate</name>
    <dbReference type="NCBI Taxonomy" id="2952"/>
    <lineage>
        <taxon>Eukaryota</taxon>
        <taxon>Sar</taxon>
        <taxon>Alveolata</taxon>
        <taxon>Dinophyceae</taxon>
        <taxon>Suessiales</taxon>
        <taxon>Symbiodiniaceae</taxon>
        <taxon>Symbiodinium</taxon>
    </lineage>
</organism>
<comment type="caution">
    <text evidence="1">The sequence shown here is derived from an EMBL/GenBank/DDBJ whole genome shotgun (WGS) entry which is preliminary data.</text>
</comment>